<evidence type="ECO:0000256" key="1">
    <source>
        <dbReference type="ARBA" id="ARBA00012261"/>
    </source>
</evidence>
<dbReference type="Pfam" id="PF00551">
    <property type="entry name" value="Formyl_trans_N"/>
    <property type="match status" value="1"/>
</dbReference>
<dbReference type="InterPro" id="IPR002376">
    <property type="entry name" value="Formyl_transf_N"/>
</dbReference>
<evidence type="ECO:0000313" key="4">
    <source>
        <dbReference type="Proteomes" id="UP000177141"/>
    </source>
</evidence>
<dbReference type="AlphaFoldDB" id="A0A1F7IVW5"/>
<proteinExistence type="predicted"/>
<dbReference type="PANTHER" id="PTHR11138">
    <property type="entry name" value="METHIONYL-TRNA FORMYLTRANSFERASE"/>
    <property type="match status" value="1"/>
</dbReference>
<name>A0A1F7IVW5_9BACT</name>
<dbReference type="STRING" id="1802061.A3A93_04795"/>
<dbReference type="SUPFAM" id="SSF53328">
    <property type="entry name" value="Formyltransferase"/>
    <property type="match status" value="1"/>
</dbReference>
<feature type="domain" description="Formyl transferase N-terminal" evidence="2">
    <location>
        <begin position="1"/>
        <end position="182"/>
    </location>
</feature>
<evidence type="ECO:0000313" key="3">
    <source>
        <dbReference type="EMBL" id="OGK47527.1"/>
    </source>
</evidence>
<dbReference type="EC" id="2.1.2.9" evidence="1"/>
<dbReference type="Gene3D" id="3.40.50.12230">
    <property type="match status" value="1"/>
</dbReference>
<dbReference type="InterPro" id="IPR011034">
    <property type="entry name" value="Formyl_transferase-like_C_sf"/>
</dbReference>
<organism evidence="3 4">
    <name type="scientific">Candidatus Roizmanbacteria bacterium RIFCSPLOWO2_01_FULL_38_12</name>
    <dbReference type="NCBI Taxonomy" id="1802061"/>
    <lineage>
        <taxon>Bacteria</taxon>
        <taxon>Candidatus Roizmaniibacteriota</taxon>
    </lineage>
</organism>
<dbReference type="GO" id="GO:0004479">
    <property type="term" value="F:methionyl-tRNA formyltransferase activity"/>
    <property type="evidence" value="ECO:0007669"/>
    <property type="project" value="UniProtKB-EC"/>
</dbReference>
<dbReference type="InterPro" id="IPR036477">
    <property type="entry name" value="Formyl_transf_N_sf"/>
</dbReference>
<dbReference type="Proteomes" id="UP000177141">
    <property type="component" value="Unassembled WGS sequence"/>
</dbReference>
<accession>A0A1F7IVW5</accession>
<evidence type="ECO:0000259" key="2">
    <source>
        <dbReference type="Pfam" id="PF00551"/>
    </source>
</evidence>
<reference evidence="3 4" key="1">
    <citation type="journal article" date="2016" name="Nat. Commun.">
        <title>Thousands of microbial genomes shed light on interconnected biogeochemical processes in an aquifer system.</title>
        <authorList>
            <person name="Anantharaman K."/>
            <person name="Brown C.T."/>
            <person name="Hug L.A."/>
            <person name="Sharon I."/>
            <person name="Castelle C.J."/>
            <person name="Probst A.J."/>
            <person name="Thomas B.C."/>
            <person name="Singh A."/>
            <person name="Wilkins M.J."/>
            <person name="Karaoz U."/>
            <person name="Brodie E.L."/>
            <person name="Williams K.H."/>
            <person name="Hubbard S.S."/>
            <person name="Banfield J.F."/>
        </authorList>
    </citation>
    <scope>NUCLEOTIDE SEQUENCE [LARGE SCALE GENOMIC DNA]</scope>
</reference>
<dbReference type="CDD" id="cd08646">
    <property type="entry name" value="FMT_core_Met-tRNA-FMT_N"/>
    <property type="match status" value="1"/>
</dbReference>
<dbReference type="SUPFAM" id="SSF50486">
    <property type="entry name" value="FMT C-terminal domain-like"/>
    <property type="match status" value="1"/>
</dbReference>
<dbReference type="GO" id="GO:0005829">
    <property type="term" value="C:cytosol"/>
    <property type="evidence" value="ECO:0007669"/>
    <property type="project" value="TreeGrafter"/>
</dbReference>
<dbReference type="EMBL" id="MGAL01000030">
    <property type="protein sequence ID" value="OGK47527.1"/>
    <property type="molecule type" value="Genomic_DNA"/>
</dbReference>
<sequence>MNIAYFGSPDISATLLGKLVKISPGNIRIPCVFTQPDKPAGKNLTKTKTPVAQLASKLGLALYDLDVKLYPTKVVDIIKKHDIELCISYSYGLVIPLEVLRAPRFGFWNIHFSLLPEYRGPAPVAYALILGDNATGTTISRITDKLDSGEIISQKKIIIDDHENRIELTNRLALISEELMITLLSRLIKGEDIPMTVQDEKSATYTKFLKKDHGHLSISFIQFALKGDDLSYQKVPFLIKEFYEKYKDTNILPDKFSSAKILYQYYRGLSPWPGIWTVVKTNKGDKRLKILKMKLIDNKLVLMKVQLEGKNPVLFEVFNKSYNIF</sequence>
<gene>
    <name evidence="3" type="ORF">A3A93_04795</name>
</gene>
<protein>
    <recommendedName>
        <fullName evidence="1">methionyl-tRNA formyltransferase</fullName>
        <ecNumber evidence="1">2.1.2.9</ecNumber>
    </recommendedName>
</protein>
<comment type="caution">
    <text evidence="3">The sequence shown here is derived from an EMBL/GenBank/DDBJ whole genome shotgun (WGS) entry which is preliminary data.</text>
</comment>
<dbReference type="InterPro" id="IPR041711">
    <property type="entry name" value="Met-tRNA-FMT_N"/>
</dbReference>
<dbReference type="PANTHER" id="PTHR11138:SF5">
    <property type="entry name" value="METHIONYL-TRNA FORMYLTRANSFERASE, MITOCHONDRIAL"/>
    <property type="match status" value="1"/>
</dbReference>